<reference evidence="13" key="1">
    <citation type="submission" date="2020-04" db="EMBL/GenBank/DDBJ databases">
        <authorList>
            <person name="Chiriac C."/>
            <person name="Salcher M."/>
            <person name="Ghai R."/>
            <person name="Kavagutti S V."/>
        </authorList>
    </citation>
    <scope>NUCLEOTIDE SEQUENCE</scope>
</reference>
<keyword evidence="10" id="KW-0233">DNA recombination</keyword>
<dbReference type="GO" id="GO:0039686">
    <property type="term" value="P:bidirectional double-stranded viral DNA replication"/>
    <property type="evidence" value="ECO:0007669"/>
    <property type="project" value="UniProtKB-UniRule"/>
</dbReference>
<organism evidence="13">
    <name type="scientific">uncultured Caudovirales phage</name>
    <dbReference type="NCBI Taxonomy" id="2100421"/>
    <lineage>
        <taxon>Viruses</taxon>
        <taxon>Duplodnaviria</taxon>
        <taxon>Heunggongvirae</taxon>
        <taxon>Uroviricota</taxon>
        <taxon>Caudoviricetes</taxon>
        <taxon>Peduoviridae</taxon>
        <taxon>Maltschvirus</taxon>
        <taxon>Maltschvirus maltsch</taxon>
    </lineage>
</organism>
<dbReference type="InterPro" id="IPR012339">
    <property type="entry name" value="Phage_T4_Gp32_ssDNA-bd"/>
</dbReference>
<evidence type="ECO:0000256" key="1">
    <source>
        <dbReference type="ARBA" id="ARBA00018590"/>
    </source>
</evidence>
<gene>
    <name evidence="13" type="ORF">UFOVP132_119</name>
</gene>
<keyword evidence="7 10" id="KW-1194">Viral DNA replication</keyword>
<proteinExistence type="inferred from homology"/>
<evidence type="ECO:0000256" key="11">
    <source>
        <dbReference type="SAM" id="MobiDB-lite"/>
    </source>
</evidence>
<dbReference type="InterPro" id="IPR046395">
    <property type="entry name" value="SSB_T4"/>
</dbReference>
<feature type="region of interest" description="Disordered" evidence="11">
    <location>
        <begin position="253"/>
        <end position="291"/>
    </location>
</feature>
<evidence type="ECO:0000256" key="10">
    <source>
        <dbReference type="HAMAP-Rule" id="MF_04152"/>
    </source>
</evidence>
<protein>
    <recommendedName>
        <fullName evidence="1 10">Single-stranded DNA-binding protein</fullName>
        <shortName evidence="10">SSB protein</shortName>
    </recommendedName>
    <alternativeName>
        <fullName evidence="10">Helix-destabilizing protein</fullName>
    </alternativeName>
</protein>
<keyword evidence="8 10" id="KW-0238">DNA-binding</keyword>
<dbReference type="GO" id="GO:0006281">
    <property type="term" value="P:DNA repair"/>
    <property type="evidence" value="ECO:0007669"/>
    <property type="project" value="UniProtKB-UniRule"/>
</dbReference>
<evidence type="ECO:0000256" key="7">
    <source>
        <dbReference type="ARBA" id="ARBA00023109"/>
    </source>
</evidence>
<keyword evidence="5" id="KW-0227">DNA damage</keyword>
<comment type="similarity">
    <text evidence="10">Belongs to the Tequatrovirus single-stranded DNA-binding protein family.</text>
</comment>
<feature type="domain" description="Bacteriophage T4 Gp32 single-stranded DNA-binding" evidence="12">
    <location>
        <begin position="48"/>
        <end position="245"/>
    </location>
</feature>
<evidence type="ECO:0000256" key="3">
    <source>
        <dbReference type="ARBA" id="ARBA00022705"/>
    </source>
</evidence>
<comment type="caution">
    <text evidence="10">Lacks conserved residue(s) required for the propagation of feature annotation.</text>
</comment>
<dbReference type="GO" id="GO:0006310">
    <property type="term" value="P:DNA recombination"/>
    <property type="evidence" value="ECO:0007669"/>
    <property type="project" value="UniProtKB-UniRule"/>
</dbReference>
<dbReference type="SUPFAM" id="SSF50249">
    <property type="entry name" value="Nucleic acid-binding proteins"/>
    <property type="match status" value="1"/>
</dbReference>
<evidence type="ECO:0000256" key="2">
    <source>
        <dbReference type="ARBA" id="ARBA00022491"/>
    </source>
</evidence>
<accession>A0A6J5LAC1</accession>
<keyword evidence="2 10" id="KW-0678">Repressor</keyword>
<comment type="function">
    <text evidence="10">Single-stranded DNA-binding protein that participates in viral DNA replication, recombination, and repair. Coats the lagging-strand ssDNA as the replication fork advances. Stimulates the activities of viral DNA polymerase and the replicative helicase, probably via its interaction with the helicase assembly factor. Together with the replicative helicase and the helicase assembly factor, promotes pairing of two homologous DNA molecules containing complementary single-stranded regions and mediates homologous DNA strand exchange. Promotes also the formation of joint molecules. mRNA specific autogenous translational repressor.</text>
</comment>
<keyword evidence="9 10" id="KW-0234">DNA repair</keyword>
<evidence type="ECO:0000256" key="4">
    <source>
        <dbReference type="ARBA" id="ARBA00022723"/>
    </source>
</evidence>
<evidence type="ECO:0000256" key="8">
    <source>
        <dbReference type="ARBA" id="ARBA00023125"/>
    </source>
</evidence>
<keyword evidence="6" id="KW-0862">Zinc</keyword>
<evidence type="ECO:0000256" key="5">
    <source>
        <dbReference type="ARBA" id="ARBA00022763"/>
    </source>
</evidence>
<evidence type="ECO:0000256" key="6">
    <source>
        <dbReference type="ARBA" id="ARBA00022833"/>
    </source>
</evidence>
<name>A0A6J5LAC1_9CAUD</name>
<dbReference type="GO" id="GO:0046872">
    <property type="term" value="F:metal ion binding"/>
    <property type="evidence" value="ECO:0007669"/>
    <property type="project" value="UniProtKB-KW"/>
</dbReference>
<dbReference type="Gene3D" id="3.90.198.10">
    <property type="entry name" value="Replication Fork Single-Stranded Dna Binding Protein"/>
    <property type="match status" value="1"/>
</dbReference>
<dbReference type="GO" id="GO:0003697">
    <property type="term" value="F:single-stranded DNA binding"/>
    <property type="evidence" value="ECO:0007669"/>
    <property type="project" value="UniProtKB-UniRule"/>
</dbReference>
<comment type="subunit">
    <text evidence="10">Homodimer in the absence of DNA, monomer when binding DNA. Interacts with the DNA helicase assembly protein; a ternary complex between the helicase assembly protein, the single-stranded DNA-binding protein and ssDNA is an obligatory intermediate in the helicase loading mechanism. Part of the replicase complex that includes the DNA polymerase, the polymerase clamp, the clamp loader complex, the single-stranded DNA binding protein, the primase, the replicative helicase and the helicase assembly factor. Interacts (via C-terminus) with the viral SF1 dDA helicase. Interacts with the viral SF2 UvsW repair helicase.</text>
</comment>
<dbReference type="EMBL" id="LR796247">
    <property type="protein sequence ID" value="CAB4131504.1"/>
    <property type="molecule type" value="Genomic_DNA"/>
</dbReference>
<comment type="domain">
    <text evidence="10">The acidic C-terminus is involved in modulating the ssDNA binding properties. The N-terminus LAST motif is involved in the cooperative binding of the protein to single-stranded nucleic acids.</text>
</comment>
<keyword evidence="4" id="KW-0479">Metal-binding</keyword>
<dbReference type="Pfam" id="PF08804">
    <property type="entry name" value="gp32"/>
    <property type="match status" value="1"/>
</dbReference>
<dbReference type="InterPro" id="IPR012340">
    <property type="entry name" value="NA-bd_OB-fold"/>
</dbReference>
<evidence type="ECO:0000259" key="12">
    <source>
        <dbReference type="Pfam" id="PF08804"/>
    </source>
</evidence>
<keyword evidence="3" id="KW-0235">DNA replication</keyword>
<evidence type="ECO:0000313" key="13">
    <source>
        <dbReference type="EMBL" id="CAB4131504.1"/>
    </source>
</evidence>
<dbReference type="InterPro" id="IPR044947">
    <property type="entry name" value="Phage_T4_Gp32_ssDNA-bd_sf"/>
</dbReference>
<dbReference type="HAMAP" id="MF_04152">
    <property type="entry name" value="SSB_T4"/>
    <property type="match status" value="1"/>
</dbReference>
<sequence length="305" mass="34217">MVDFSKLKQMSGSASLSKLTSEVNKINGGGEQSGKDDRFWYPNVDKAGNGYAVIRFLPPPPDEDMPFIRMFSHGFKGPTGSWYIENSLTTLGKQDPVGELNSQLWNSGIESDKEVARAQKRRLNFISNVLVMVDQQNPENEGKVFLFKYGKKIFDKLNDAMNPQFPGDVPMNPFDFWTGASFKIKIRNVEGYRNYDKSEFGEVGPLSKDDSEMESIWKKEYSLQEFLAPSNFKSYDELKEKLHRVLGLDGSTNGRTPAAARAVAKTDDDAPWNEAPKFKATPAPAVHAADDEDDESLEFFKKLAG</sequence>
<evidence type="ECO:0000256" key="9">
    <source>
        <dbReference type="ARBA" id="ARBA00023204"/>
    </source>
</evidence>
<dbReference type="GO" id="GO:0006260">
    <property type="term" value="P:DNA replication"/>
    <property type="evidence" value="ECO:0007669"/>
    <property type="project" value="UniProtKB-KW"/>
</dbReference>